<keyword evidence="1" id="KW-0479">Metal-binding</keyword>
<keyword evidence="1" id="KW-0862">Zinc</keyword>
<reference evidence="3" key="1">
    <citation type="submission" date="2021-01" db="EMBL/GenBank/DDBJ databases">
        <authorList>
            <consortium name="Genoscope - CEA"/>
            <person name="William W."/>
        </authorList>
    </citation>
    <scope>NUCLEOTIDE SEQUENCE</scope>
</reference>
<evidence type="ECO:0000259" key="2">
    <source>
        <dbReference type="PROSITE" id="PS50158"/>
    </source>
</evidence>
<dbReference type="Pfam" id="PF00098">
    <property type="entry name" value="zf-CCHC"/>
    <property type="match status" value="1"/>
</dbReference>
<dbReference type="AlphaFoldDB" id="A0A816S9X8"/>
<feature type="domain" description="CCHC-type" evidence="2">
    <location>
        <begin position="36"/>
        <end position="51"/>
    </location>
</feature>
<dbReference type="EMBL" id="HG994365">
    <property type="protein sequence ID" value="CAF2079004.1"/>
    <property type="molecule type" value="Genomic_DNA"/>
</dbReference>
<name>A0A816S9X8_BRANA</name>
<evidence type="ECO:0000313" key="3">
    <source>
        <dbReference type="EMBL" id="CAF2079004.1"/>
    </source>
</evidence>
<sequence length="85" mass="9833">MENPTKYGIKSICMFNKGKGQKFGRQTNYRSNTGVCYICDQSGHISKFCPNRQWMDRNQQAAELMWNGPSDLVGPYNLKTLFQNF</sequence>
<dbReference type="SMART" id="SM00343">
    <property type="entry name" value="ZnF_C2HC"/>
    <property type="match status" value="1"/>
</dbReference>
<dbReference type="Gene3D" id="4.10.60.10">
    <property type="entry name" value="Zinc finger, CCHC-type"/>
    <property type="match status" value="1"/>
</dbReference>
<gene>
    <name evidence="3" type="ORF">DARMORV10_C01P50330.1</name>
</gene>
<accession>A0A816S9X8</accession>
<dbReference type="InterPro" id="IPR001878">
    <property type="entry name" value="Znf_CCHC"/>
</dbReference>
<dbReference type="SUPFAM" id="SSF57756">
    <property type="entry name" value="Retrovirus zinc finger-like domains"/>
    <property type="match status" value="1"/>
</dbReference>
<dbReference type="Proteomes" id="UP001295469">
    <property type="component" value="Chromosome C01"/>
</dbReference>
<protein>
    <submittedName>
        <fullName evidence="3">(rape) hypothetical protein</fullName>
    </submittedName>
</protein>
<dbReference type="PROSITE" id="PS50158">
    <property type="entry name" value="ZF_CCHC"/>
    <property type="match status" value="1"/>
</dbReference>
<dbReference type="GO" id="GO:0003676">
    <property type="term" value="F:nucleic acid binding"/>
    <property type="evidence" value="ECO:0007669"/>
    <property type="project" value="InterPro"/>
</dbReference>
<dbReference type="InterPro" id="IPR036875">
    <property type="entry name" value="Znf_CCHC_sf"/>
</dbReference>
<dbReference type="GO" id="GO:0008270">
    <property type="term" value="F:zinc ion binding"/>
    <property type="evidence" value="ECO:0007669"/>
    <property type="project" value="UniProtKB-KW"/>
</dbReference>
<evidence type="ECO:0000256" key="1">
    <source>
        <dbReference type="PROSITE-ProRule" id="PRU00047"/>
    </source>
</evidence>
<keyword evidence="1" id="KW-0863">Zinc-finger</keyword>
<proteinExistence type="predicted"/>
<organism evidence="3">
    <name type="scientific">Brassica napus</name>
    <name type="common">Rape</name>
    <dbReference type="NCBI Taxonomy" id="3708"/>
    <lineage>
        <taxon>Eukaryota</taxon>
        <taxon>Viridiplantae</taxon>
        <taxon>Streptophyta</taxon>
        <taxon>Embryophyta</taxon>
        <taxon>Tracheophyta</taxon>
        <taxon>Spermatophyta</taxon>
        <taxon>Magnoliopsida</taxon>
        <taxon>eudicotyledons</taxon>
        <taxon>Gunneridae</taxon>
        <taxon>Pentapetalae</taxon>
        <taxon>rosids</taxon>
        <taxon>malvids</taxon>
        <taxon>Brassicales</taxon>
        <taxon>Brassicaceae</taxon>
        <taxon>Brassiceae</taxon>
        <taxon>Brassica</taxon>
    </lineage>
</organism>